<accession>A0A6L6HR80</accession>
<organism evidence="1 2">
    <name type="scientific">Paracoccus lichenicola</name>
    <dbReference type="NCBI Taxonomy" id="2665644"/>
    <lineage>
        <taxon>Bacteria</taxon>
        <taxon>Pseudomonadati</taxon>
        <taxon>Pseudomonadota</taxon>
        <taxon>Alphaproteobacteria</taxon>
        <taxon>Rhodobacterales</taxon>
        <taxon>Paracoccaceae</taxon>
        <taxon>Paracoccus</taxon>
    </lineage>
</organism>
<dbReference type="SUPFAM" id="SSF57802">
    <property type="entry name" value="Rubredoxin-like"/>
    <property type="match status" value="1"/>
</dbReference>
<dbReference type="Pfam" id="PF12599">
    <property type="entry name" value="DUF3768"/>
    <property type="match status" value="1"/>
</dbReference>
<dbReference type="InterPro" id="IPR022243">
    <property type="entry name" value="DUF3768"/>
</dbReference>
<sequence>MSATTMETYVCGYCGAEQSREVTPWTCPQCGHFGPTRDFPSHEILRIRQQNDSFRQGIVIGGCPFPGTVVITAGVQDRGEAFVTGACLAVAFDEDFHQGNDPVGDHSFGFVTVRGERLYWKIDYYDAAREYGSDDPSDPARTHRVLTILFPSEY</sequence>
<dbReference type="RefSeq" id="WP_154765754.1">
    <property type="nucleotide sequence ID" value="NZ_WMBT01000013.1"/>
</dbReference>
<evidence type="ECO:0000313" key="1">
    <source>
        <dbReference type="EMBL" id="MTE01674.1"/>
    </source>
</evidence>
<dbReference type="AlphaFoldDB" id="A0A6L6HR80"/>
<dbReference type="Proteomes" id="UP000481417">
    <property type="component" value="Unassembled WGS sequence"/>
</dbReference>
<gene>
    <name evidence="1" type="ORF">GIY56_15400</name>
</gene>
<reference evidence="1 2" key="1">
    <citation type="submission" date="2019-11" db="EMBL/GenBank/DDBJ databases">
        <authorList>
            <person name="Lang L."/>
        </authorList>
    </citation>
    <scope>NUCLEOTIDE SEQUENCE [LARGE SCALE GENOMIC DNA]</scope>
    <source>
        <strain evidence="1 2">YIM 132242</strain>
    </source>
</reference>
<protein>
    <submittedName>
        <fullName evidence="1">DUF3768 domain-containing protein</fullName>
    </submittedName>
</protein>
<dbReference type="EMBL" id="WMBT01000013">
    <property type="protein sequence ID" value="MTE01674.1"/>
    <property type="molecule type" value="Genomic_DNA"/>
</dbReference>
<proteinExistence type="predicted"/>
<comment type="caution">
    <text evidence="1">The sequence shown here is derived from an EMBL/GenBank/DDBJ whole genome shotgun (WGS) entry which is preliminary data.</text>
</comment>
<keyword evidence="2" id="KW-1185">Reference proteome</keyword>
<name>A0A6L6HR80_9RHOB</name>
<evidence type="ECO:0000313" key="2">
    <source>
        <dbReference type="Proteomes" id="UP000481417"/>
    </source>
</evidence>